<dbReference type="PANTHER" id="PTHR46558">
    <property type="entry name" value="TRACRIPTIONAL REGULATORY PROTEIN-RELATED-RELATED"/>
    <property type="match status" value="1"/>
</dbReference>
<dbReference type="PATRIC" id="fig|1184267.3.peg.559"/>
<dbReference type="CDD" id="cd00093">
    <property type="entry name" value="HTH_XRE"/>
    <property type="match status" value="1"/>
</dbReference>
<dbReference type="SUPFAM" id="SSF47413">
    <property type="entry name" value="lambda repressor-like DNA-binding domains"/>
    <property type="match status" value="1"/>
</dbReference>
<dbReference type="KEGG" id="bex:A11Q_548"/>
<reference evidence="3 4" key="1">
    <citation type="journal article" date="2013" name="ISME J.">
        <title>By their genes ye shall know them: genomic signatures of predatory bacteria.</title>
        <authorList>
            <person name="Pasternak Z."/>
            <person name="Pietrokovski S."/>
            <person name="Rotem O."/>
            <person name="Gophna U."/>
            <person name="Lurie-Weinberger M.N."/>
            <person name="Jurkevitch E."/>
        </authorList>
    </citation>
    <scope>NUCLEOTIDE SEQUENCE [LARGE SCALE GENOMIC DNA]</scope>
    <source>
        <strain evidence="3 4">JSS</strain>
    </source>
</reference>
<dbReference type="OrthoDB" id="5296175at2"/>
<sequence length="98" mass="11302">MQYEANKLAQFLKEKRTQSGLSQKDVATKLGYSTSQFISNWERGISQPPINTLRTLANMYNVTAEQMFNVLLEETMLQVQVDLKRKFYGEGRENHPTA</sequence>
<dbReference type="STRING" id="1184267.A11Q_548"/>
<proteinExistence type="predicted"/>
<dbReference type="SMART" id="SM00530">
    <property type="entry name" value="HTH_XRE"/>
    <property type="match status" value="1"/>
</dbReference>
<dbReference type="Pfam" id="PF01381">
    <property type="entry name" value="HTH_3"/>
    <property type="match status" value="1"/>
</dbReference>
<gene>
    <name evidence="3" type="ORF">A11Q_548</name>
</gene>
<evidence type="ECO:0000313" key="4">
    <source>
        <dbReference type="Proteomes" id="UP000012040"/>
    </source>
</evidence>
<dbReference type="InterPro" id="IPR010982">
    <property type="entry name" value="Lambda_DNA-bd_dom_sf"/>
</dbReference>
<dbReference type="Gene3D" id="1.10.260.40">
    <property type="entry name" value="lambda repressor-like DNA-binding domains"/>
    <property type="match status" value="1"/>
</dbReference>
<dbReference type="Proteomes" id="UP000012040">
    <property type="component" value="Chromosome"/>
</dbReference>
<dbReference type="eggNOG" id="COG1396">
    <property type="taxonomic scope" value="Bacteria"/>
</dbReference>
<feature type="domain" description="HTH cro/C1-type" evidence="2">
    <location>
        <begin position="12"/>
        <end position="67"/>
    </location>
</feature>
<dbReference type="PANTHER" id="PTHR46558:SF4">
    <property type="entry name" value="DNA-BIDING PHAGE PROTEIN"/>
    <property type="match status" value="1"/>
</dbReference>
<keyword evidence="1" id="KW-0238">DNA-binding</keyword>
<dbReference type="InterPro" id="IPR001387">
    <property type="entry name" value="Cro/C1-type_HTH"/>
</dbReference>
<evidence type="ECO:0000259" key="2">
    <source>
        <dbReference type="PROSITE" id="PS50943"/>
    </source>
</evidence>
<organism evidence="3 4">
    <name type="scientific">Pseudobdellovibrio exovorus JSS</name>
    <dbReference type="NCBI Taxonomy" id="1184267"/>
    <lineage>
        <taxon>Bacteria</taxon>
        <taxon>Pseudomonadati</taxon>
        <taxon>Bdellovibrionota</taxon>
        <taxon>Bdellovibrionia</taxon>
        <taxon>Bdellovibrionales</taxon>
        <taxon>Pseudobdellovibrionaceae</taxon>
        <taxon>Pseudobdellovibrio</taxon>
    </lineage>
</organism>
<dbReference type="HOGENOM" id="CLU_174582_0_0_7"/>
<dbReference type="AlphaFoldDB" id="M4V6D9"/>
<dbReference type="EMBL" id="CP003537">
    <property type="protein sequence ID" value="AGH94768.1"/>
    <property type="molecule type" value="Genomic_DNA"/>
</dbReference>
<protein>
    <recommendedName>
        <fullName evidence="2">HTH cro/C1-type domain-containing protein</fullName>
    </recommendedName>
</protein>
<evidence type="ECO:0000313" key="3">
    <source>
        <dbReference type="EMBL" id="AGH94768.1"/>
    </source>
</evidence>
<accession>M4V6D9</accession>
<name>M4V6D9_9BACT</name>
<evidence type="ECO:0000256" key="1">
    <source>
        <dbReference type="ARBA" id="ARBA00023125"/>
    </source>
</evidence>
<keyword evidence="4" id="KW-1185">Reference proteome</keyword>
<dbReference type="GO" id="GO:0003677">
    <property type="term" value="F:DNA binding"/>
    <property type="evidence" value="ECO:0007669"/>
    <property type="project" value="UniProtKB-KW"/>
</dbReference>
<dbReference type="PROSITE" id="PS50943">
    <property type="entry name" value="HTH_CROC1"/>
    <property type="match status" value="1"/>
</dbReference>
<dbReference type="RefSeq" id="WP_015469258.1">
    <property type="nucleotide sequence ID" value="NC_020813.1"/>
</dbReference>